<comment type="caution">
    <text evidence="1">The sequence shown here is derived from an EMBL/GenBank/DDBJ whole genome shotgun (WGS) entry which is preliminary data.</text>
</comment>
<dbReference type="AlphaFoldDB" id="A0A8H3X046"/>
<protein>
    <submittedName>
        <fullName evidence="1">Uncharacterized protein</fullName>
    </submittedName>
</protein>
<evidence type="ECO:0000313" key="1">
    <source>
        <dbReference type="EMBL" id="KAF0389837.1"/>
    </source>
</evidence>
<proteinExistence type="predicted"/>
<name>A0A8H3X046_GIGMA</name>
<evidence type="ECO:0000313" key="2">
    <source>
        <dbReference type="Proteomes" id="UP000439903"/>
    </source>
</evidence>
<sequence length="238" mass="27390">MQNNLQPVALFNKGIVGNWLKVGDEMKNVGWRVRYIEATQATPGDITFPKSNITFICFNNEQWSSCSFENDKKDIIRNLVNRIKKANQRHKKVCLLIYIENENTQILYDIQMRLLICNIANTILPIHNPAEALSLMRIISDGLCNDNKSFHLQGLEKEQEQEINDPTNLTSTNKWVHLVSQMAAGPKKLRLHDCYVLQEGLQTFFNISVATESQLLDCSLDKETARNLIKFFEQDYIA</sequence>
<reference evidence="1 2" key="1">
    <citation type="journal article" date="2019" name="Environ. Microbiol.">
        <title>At the nexus of three kingdoms: the genome of the mycorrhizal fungus Gigaspora margarita provides insights into plant, endobacterial and fungal interactions.</title>
        <authorList>
            <person name="Venice F."/>
            <person name="Ghignone S."/>
            <person name="Salvioli di Fossalunga A."/>
            <person name="Amselem J."/>
            <person name="Novero M."/>
            <person name="Xianan X."/>
            <person name="Sedzielewska Toro K."/>
            <person name="Morin E."/>
            <person name="Lipzen A."/>
            <person name="Grigoriev I.V."/>
            <person name="Henrissat B."/>
            <person name="Martin F.M."/>
            <person name="Bonfante P."/>
        </authorList>
    </citation>
    <scope>NUCLEOTIDE SEQUENCE [LARGE SCALE GENOMIC DNA]</scope>
    <source>
        <strain evidence="1 2">BEG34</strain>
    </source>
</reference>
<dbReference type="InterPro" id="IPR027857">
    <property type="entry name" value="SCRE"/>
</dbReference>
<gene>
    <name evidence="1" type="ORF">F8M41_010878</name>
</gene>
<dbReference type="Proteomes" id="UP000439903">
    <property type="component" value="Unassembled WGS sequence"/>
</dbReference>
<dbReference type="EMBL" id="WTPW01002249">
    <property type="protein sequence ID" value="KAF0389837.1"/>
    <property type="molecule type" value="Genomic_DNA"/>
</dbReference>
<accession>A0A8H3X046</accession>
<dbReference type="Pfam" id="PF15162">
    <property type="entry name" value="SCRE"/>
    <property type="match status" value="1"/>
</dbReference>
<keyword evidence="2" id="KW-1185">Reference proteome</keyword>
<dbReference type="OrthoDB" id="6149480at2759"/>
<dbReference type="GO" id="GO:0007130">
    <property type="term" value="P:synaptonemal complex assembly"/>
    <property type="evidence" value="ECO:0007669"/>
    <property type="project" value="InterPro"/>
</dbReference>
<organism evidence="1 2">
    <name type="scientific">Gigaspora margarita</name>
    <dbReference type="NCBI Taxonomy" id="4874"/>
    <lineage>
        <taxon>Eukaryota</taxon>
        <taxon>Fungi</taxon>
        <taxon>Fungi incertae sedis</taxon>
        <taxon>Mucoromycota</taxon>
        <taxon>Glomeromycotina</taxon>
        <taxon>Glomeromycetes</taxon>
        <taxon>Diversisporales</taxon>
        <taxon>Gigasporaceae</taxon>
        <taxon>Gigaspora</taxon>
    </lineage>
</organism>